<dbReference type="Gene3D" id="3.30.460.10">
    <property type="entry name" value="Beta Polymerase, domain 2"/>
    <property type="match status" value="1"/>
</dbReference>
<dbReference type="SUPFAM" id="SSF81301">
    <property type="entry name" value="Nucleotidyltransferase"/>
    <property type="match status" value="1"/>
</dbReference>
<comment type="caution">
    <text evidence="3">The sequence shown here is derived from an EMBL/GenBank/DDBJ whole genome shotgun (WGS) entry which is preliminary data.</text>
</comment>
<evidence type="ECO:0000313" key="4">
    <source>
        <dbReference type="Proteomes" id="UP000593567"/>
    </source>
</evidence>
<dbReference type="Proteomes" id="UP000593567">
    <property type="component" value="Unassembled WGS sequence"/>
</dbReference>
<dbReference type="SUPFAM" id="SSF81631">
    <property type="entry name" value="PAP/OAS1 substrate-binding domain"/>
    <property type="match status" value="1"/>
</dbReference>
<dbReference type="InterPro" id="IPR054708">
    <property type="entry name" value="MTPAP-like_central"/>
</dbReference>
<dbReference type="CDD" id="cd05402">
    <property type="entry name" value="NT_PAP_TUTase"/>
    <property type="match status" value="1"/>
</dbReference>
<feature type="domain" description="Poly(A) RNA polymerase mitochondrial-like central palm" evidence="2">
    <location>
        <begin position="131"/>
        <end position="276"/>
    </location>
</feature>
<organism evidence="3 4">
    <name type="scientific">Bugula neritina</name>
    <name type="common">Brown bryozoan</name>
    <name type="synonym">Sertularia neritina</name>
    <dbReference type="NCBI Taxonomy" id="10212"/>
    <lineage>
        <taxon>Eukaryota</taxon>
        <taxon>Metazoa</taxon>
        <taxon>Spiralia</taxon>
        <taxon>Lophotrochozoa</taxon>
        <taxon>Bryozoa</taxon>
        <taxon>Gymnolaemata</taxon>
        <taxon>Cheilostomatida</taxon>
        <taxon>Flustrina</taxon>
        <taxon>Buguloidea</taxon>
        <taxon>Bugulidae</taxon>
        <taxon>Bugula</taxon>
    </lineage>
</organism>
<dbReference type="GO" id="GO:1990817">
    <property type="term" value="F:poly(A) RNA polymerase activity"/>
    <property type="evidence" value="ECO:0007669"/>
    <property type="project" value="TreeGrafter"/>
</dbReference>
<name>A0A7J7J1B9_BUGNE</name>
<dbReference type="PANTHER" id="PTHR12271">
    <property type="entry name" value="POLY A POLYMERASE CID PAP -RELATED"/>
    <property type="match status" value="1"/>
</dbReference>
<dbReference type="EMBL" id="VXIV02003208">
    <property type="protein sequence ID" value="KAF6019875.1"/>
    <property type="molecule type" value="Genomic_DNA"/>
</dbReference>
<gene>
    <name evidence="3" type="ORF">EB796_021846</name>
</gene>
<reference evidence="3" key="1">
    <citation type="submission" date="2020-06" db="EMBL/GenBank/DDBJ databases">
        <title>Draft genome of Bugula neritina, a colonial animal packing powerful symbionts and potential medicines.</title>
        <authorList>
            <person name="Rayko M."/>
        </authorList>
    </citation>
    <scope>NUCLEOTIDE SEQUENCE [LARGE SCALE GENOMIC DNA]</scope>
    <source>
        <strain evidence="3">Kwan_BN1</strain>
    </source>
</reference>
<proteinExistence type="predicted"/>
<dbReference type="Gene3D" id="1.10.1410.10">
    <property type="match status" value="1"/>
</dbReference>
<dbReference type="GO" id="GO:0031123">
    <property type="term" value="P:RNA 3'-end processing"/>
    <property type="evidence" value="ECO:0007669"/>
    <property type="project" value="TreeGrafter"/>
</dbReference>
<evidence type="ECO:0000259" key="2">
    <source>
        <dbReference type="Pfam" id="PF22600"/>
    </source>
</evidence>
<dbReference type="PANTHER" id="PTHR12271:SF127">
    <property type="entry name" value="SPECKLE TARGETED PIP5K1A-REGULATED POLY(A) POLYMERASE"/>
    <property type="match status" value="1"/>
</dbReference>
<dbReference type="AlphaFoldDB" id="A0A7J7J1B9"/>
<feature type="compositionally biased region" description="Polar residues" evidence="1">
    <location>
        <begin position="557"/>
        <end position="572"/>
    </location>
</feature>
<evidence type="ECO:0000313" key="3">
    <source>
        <dbReference type="EMBL" id="KAF6019875.1"/>
    </source>
</evidence>
<protein>
    <submittedName>
        <fullName evidence="3">TUT1</fullName>
    </submittedName>
</protein>
<dbReference type="OrthoDB" id="2274644at2759"/>
<dbReference type="GO" id="GO:0046872">
    <property type="term" value="F:metal ion binding"/>
    <property type="evidence" value="ECO:0007669"/>
    <property type="project" value="UniProtKB-KW"/>
</dbReference>
<evidence type="ECO:0000256" key="1">
    <source>
        <dbReference type="SAM" id="MobiDB-lite"/>
    </source>
</evidence>
<sequence>MSLTAKQKKRSVKIFFNKTNPQYAHNVVEDYLKRQYGGRYEDIQTKQLSNGRCLLWVILKGKDVSAQLCNDNPHHAGKLKFIAEPYSGSSATSNVSAANLPGSSGLRTGGTEAEKLGSLIPYMGQLPSLVSQMEYAYDSLSLSLDDLKYREDFISNLEKTFFVALRGTASLCILYPFGSSVNRLGMKNCDLDLVLLTNGNAQSQWTGRLPDHRILISHLKKLLYREQHAFGITNIVPIASARIPIIKFKHVPTGINCDVSFNRRLGILNSKLISTIMSFSLSAKLLTFSIRLWAKQKNFCGGGGAKLNSYTVTLLVIFYLQRVSVLPPLSMLKHPGNTVYDEREGESFCVELEDFSDFEGRMARISEDQLLRGFIEYYIRFPFESNIVSVFHGVPIAVEDSPEFNAKIINVQDPFELHYNTAKGVQPQIKSWFRKCLCEAWTNRDLLLSPSDSGRPWGLQYMFQPADKASRTQSKHHHKDMPADTLITLYIPEHIREKPTVTYIKVCAKVVSVLRETYDMSVTVPPSDHPLYSRLSQFNSSLQDAECVDLTEDAPESHSSATDDVPSSSINSKPAAGQIPIQQYIPYTIQVKTRFHLKDCSMLHPDVFNYSDYLMAMANRPRGSNPSQSSEFTISFQPHDASFDQIDLELNDLSTAHIESIRQHLSTVLPHKIQHIF</sequence>
<dbReference type="Pfam" id="PF22600">
    <property type="entry name" value="MTPAP-like_central"/>
    <property type="match status" value="1"/>
</dbReference>
<keyword evidence="4" id="KW-1185">Reference proteome</keyword>
<dbReference type="InterPro" id="IPR043519">
    <property type="entry name" value="NT_sf"/>
</dbReference>
<accession>A0A7J7J1B9</accession>
<feature type="region of interest" description="Disordered" evidence="1">
    <location>
        <begin position="551"/>
        <end position="574"/>
    </location>
</feature>